<dbReference type="AlphaFoldDB" id="A0A233RF45"/>
<dbReference type="InterPro" id="IPR014710">
    <property type="entry name" value="RmlC-like_jellyroll"/>
</dbReference>
<dbReference type="GO" id="GO:0003700">
    <property type="term" value="F:DNA-binding transcription factor activity"/>
    <property type="evidence" value="ECO:0007669"/>
    <property type="project" value="InterPro"/>
</dbReference>
<dbReference type="SMART" id="SM00342">
    <property type="entry name" value="HTH_ARAC"/>
    <property type="match status" value="1"/>
</dbReference>
<dbReference type="SUPFAM" id="SSF46689">
    <property type="entry name" value="Homeodomain-like"/>
    <property type="match status" value="2"/>
</dbReference>
<dbReference type="PROSITE" id="PS01124">
    <property type="entry name" value="HTH_ARAC_FAMILY_2"/>
    <property type="match status" value="1"/>
</dbReference>
<dbReference type="Pfam" id="PF12833">
    <property type="entry name" value="HTH_18"/>
    <property type="match status" value="1"/>
</dbReference>
<dbReference type="InterPro" id="IPR003313">
    <property type="entry name" value="AraC-bd"/>
</dbReference>
<dbReference type="Gene3D" id="1.10.10.60">
    <property type="entry name" value="Homeodomain-like"/>
    <property type="match status" value="2"/>
</dbReference>
<gene>
    <name evidence="5" type="ORF">B6S08_00245</name>
</gene>
<evidence type="ECO:0000313" key="5">
    <source>
        <dbReference type="EMBL" id="OXY82004.1"/>
    </source>
</evidence>
<reference evidence="5 6" key="1">
    <citation type="submission" date="2017-08" db="EMBL/GenBank/DDBJ databases">
        <title>A Genome Sequence of Oceanimonas doudoroffii ATCC 27123T.</title>
        <authorList>
            <person name="Brennan M.A."/>
            <person name="Maclea K.S."/>
            <person name="Mcclelland W.D."/>
            <person name="Trachtenberg A.M."/>
        </authorList>
    </citation>
    <scope>NUCLEOTIDE SEQUENCE [LARGE SCALE GENOMIC DNA]</scope>
    <source>
        <strain evidence="5 6">ATCC 27123</strain>
    </source>
</reference>
<dbReference type="InterPro" id="IPR011051">
    <property type="entry name" value="RmlC_Cupin_sf"/>
</dbReference>
<feature type="domain" description="HTH araC/xylS-type" evidence="4">
    <location>
        <begin position="166"/>
        <end position="263"/>
    </location>
</feature>
<evidence type="ECO:0000256" key="2">
    <source>
        <dbReference type="ARBA" id="ARBA00023125"/>
    </source>
</evidence>
<dbReference type="Proteomes" id="UP000242757">
    <property type="component" value="Unassembled WGS sequence"/>
</dbReference>
<keyword evidence="6" id="KW-1185">Reference proteome</keyword>
<evidence type="ECO:0000259" key="4">
    <source>
        <dbReference type="PROSITE" id="PS01124"/>
    </source>
</evidence>
<keyword evidence="2" id="KW-0238">DNA-binding</keyword>
<evidence type="ECO:0000313" key="6">
    <source>
        <dbReference type="Proteomes" id="UP000242757"/>
    </source>
</evidence>
<keyword evidence="3" id="KW-0804">Transcription</keyword>
<dbReference type="RefSeq" id="WP_094198783.1">
    <property type="nucleotide sequence ID" value="NZ_NBIM01000001.1"/>
</dbReference>
<dbReference type="PANTHER" id="PTHR11019:SF159">
    <property type="entry name" value="TRANSCRIPTIONAL REGULATOR-RELATED"/>
    <property type="match status" value="1"/>
</dbReference>
<dbReference type="Gene3D" id="2.60.120.10">
    <property type="entry name" value="Jelly Rolls"/>
    <property type="match status" value="1"/>
</dbReference>
<dbReference type="Pfam" id="PF02311">
    <property type="entry name" value="AraC_binding"/>
    <property type="match status" value="1"/>
</dbReference>
<dbReference type="OrthoDB" id="5949386at2"/>
<name>A0A233RF45_9GAMM</name>
<protein>
    <submittedName>
        <fullName evidence="5">AraC family transcriptional regulator</fullName>
    </submittedName>
</protein>
<comment type="caution">
    <text evidence="5">The sequence shown here is derived from an EMBL/GenBank/DDBJ whole genome shotgun (WGS) entry which is preliminary data.</text>
</comment>
<sequence>MKCRETDNQQSLLDRLALLEQLPRPVLGQRRSLANQAIEARHHHPWVQLSYAAEGVLTVNTDRARFVVPPRLAVWIPPGLGHGVQCPPGTQIRSLYISPDVVPARPCHVLEISPLLRELILAFSALDVEYDEAGAEGRLVAVLLDRLADAPSRELWLPWPDNEPLAGLCHYLASHPDCRRPMAHFSAGLGISDKTLSRYFVRHTGMSFRQWRQRARLLAALPLLERNLRITDVALECGYDSLSAFIAAFGELLGCPPGAFRQTDKRKEHNK</sequence>
<evidence type="ECO:0000256" key="1">
    <source>
        <dbReference type="ARBA" id="ARBA00023015"/>
    </source>
</evidence>
<dbReference type="InterPro" id="IPR009057">
    <property type="entry name" value="Homeodomain-like_sf"/>
</dbReference>
<dbReference type="PANTHER" id="PTHR11019">
    <property type="entry name" value="HTH-TYPE TRANSCRIPTIONAL REGULATOR NIMR"/>
    <property type="match status" value="1"/>
</dbReference>
<proteinExistence type="predicted"/>
<dbReference type="PROSITE" id="PS00041">
    <property type="entry name" value="HTH_ARAC_FAMILY_1"/>
    <property type="match status" value="1"/>
</dbReference>
<dbReference type="SUPFAM" id="SSF51182">
    <property type="entry name" value="RmlC-like cupins"/>
    <property type="match status" value="1"/>
</dbReference>
<organism evidence="5 6">
    <name type="scientific">Oceanimonas doudoroffii</name>
    <dbReference type="NCBI Taxonomy" id="84158"/>
    <lineage>
        <taxon>Bacteria</taxon>
        <taxon>Pseudomonadati</taxon>
        <taxon>Pseudomonadota</taxon>
        <taxon>Gammaproteobacteria</taxon>
        <taxon>Aeromonadales</taxon>
        <taxon>Aeromonadaceae</taxon>
        <taxon>Oceanimonas</taxon>
    </lineage>
</organism>
<dbReference type="GO" id="GO:0043565">
    <property type="term" value="F:sequence-specific DNA binding"/>
    <property type="evidence" value="ECO:0007669"/>
    <property type="project" value="InterPro"/>
</dbReference>
<dbReference type="InterPro" id="IPR018062">
    <property type="entry name" value="HTH_AraC-typ_CS"/>
</dbReference>
<accession>A0A233RF45</accession>
<keyword evidence="1" id="KW-0805">Transcription regulation</keyword>
<dbReference type="InterPro" id="IPR018060">
    <property type="entry name" value="HTH_AraC"/>
</dbReference>
<evidence type="ECO:0000256" key="3">
    <source>
        <dbReference type="ARBA" id="ARBA00023163"/>
    </source>
</evidence>
<dbReference type="EMBL" id="NBIM01000001">
    <property type="protein sequence ID" value="OXY82004.1"/>
    <property type="molecule type" value="Genomic_DNA"/>
</dbReference>
<dbReference type="CDD" id="cd06124">
    <property type="entry name" value="cupin_NimR-like_N"/>
    <property type="match status" value="1"/>
</dbReference>